<sequence length="79" mass="8799">MGSGVDGHVFLFRIWESEENPCAAKGTRSSFSNIANIRLSCRVHTVGLFGFALGTNSARRSSSWPTHQHTFVVTKFLRE</sequence>
<proteinExistence type="predicted"/>
<comment type="caution">
    <text evidence="1">The sequence shown here is derived from an EMBL/GenBank/DDBJ whole genome shotgun (WGS) entry which is preliminary data.</text>
</comment>
<dbReference type="Proteomes" id="UP001595075">
    <property type="component" value="Unassembled WGS sequence"/>
</dbReference>
<evidence type="ECO:0000313" key="2">
    <source>
        <dbReference type="Proteomes" id="UP001595075"/>
    </source>
</evidence>
<evidence type="ECO:0000313" key="1">
    <source>
        <dbReference type="EMBL" id="KAL2072682.1"/>
    </source>
</evidence>
<name>A0ABR4CSD4_9HELO</name>
<accession>A0ABR4CSD4</accession>
<organism evidence="1 2">
    <name type="scientific">Oculimacula yallundae</name>
    <dbReference type="NCBI Taxonomy" id="86028"/>
    <lineage>
        <taxon>Eukaryota</taxon>
        <taxon>Fungi</taxon>
        <taxon>Dikarya</taxon>
        <taxon>Ascomycota</taxon>
        <taxon>Pezizomycotina</taxon>
        <taxon>Leotiomycetes</taxon>
        <taxon>Helotiales</taxon>
        <taxon>Ploettnerulaceae</taxon>
        <taxon>Oculimacula</taxon>
    </lineage>
</organism>
<keyword evidence="2" id="KW-1185">Reference proteome</keyword>
<gene>
    <name evidence="1" type="ORF">VTL71DRAFT_12025</name>
</gene>
<reference evidence="1 2" key="1">
    <citation type="journal article" date="2024" name="Commun. Biol.">
        <title>Comparative genomic analysis of thermophilic fungi reveals convergent evolutionary adaptations and gene losses.</title>
        <authorList>
            <person name="Steindorff A.S."/>
            <person name="Aguilar-Pontes M.V."/>
            <person name="Robinson A.J."/>
            <person name="Andreopoulos B."/>
            <person name="LaButti K."/>
            <person name="Kuo A."/>
            <person name="Mondo S."/>
            <person name="Riley R."/>
            <person name="Otillar R."/>
            <person name="Haridas S."/>
            <person name="Lipzen A."/>
            <person name="Grimwood J."/>
            <person name="Schmutz J."/>
            <person name="Clum A."/>
            <person name="Reid I.D."/>
            <person name="Moisan M.C."/>
            <person name="Butler G."/>
            <person name="Nguyen T.T.M."/>
            <person name="Dewar K."/>
            <person name="Conant G."/>
            <person name="Drula E."/>
            <person name="Henrissat B."/>
            <person name="Hansel C."/>
            <person name="Singer S."/>
            <person name="Hutchinson M.I."/>
            <person name="de Vries R.P."/>
            <person name="Natvig D.O."/>
            <person name="Powell A.J."/>
            <person name="Tsang A."/>
            <person name="Grigoriev I.V."/>
        </authorList>
    </citation>
    <scope>NUCLEOTIDE SEQUENCE [LARGE SCALE GENOMIC DNA]</scope>
    <source>
        <strain evidence="1 2">CBS 494.80</strain>
    </source>
</reference>
<dbReference type="EMBL" id="JAZHXI010000004">
    <property type="protein sequence ID" value="KAL2072682.1"/>
    <property type="molecule type" value="Genomic_DNA"/>
</dbReference>
<protein>
    <submittedName>
        <fullName evidence="1">Uncharacterized protein</fullName>
    </submittedName>
</protein>